<accession>A0A9W7EBX5</accession>
<proteinExistence type="inferred from homology"/>
<dbReference type="GO" id="GO:0017057">
    <property type="term" value="F:6-phosphogluconolactonase activity"/>
    <property type="evidence" value="ECO:0007669"/>
    <property type="project" value="UniProtKB-UniRule"/>
</dbReference>
<evidence type="ECO:0000313" key="4">
    <source>
        <dbReference type="EMBL" id="GMH75724.1"/>
    </source>
</evidence>
<comment type="caution">
    <text evidence="4">The sequence shown here is derived from an EMBL/GenBank/DDBJ whole genome shotgun (WGS) entry which is preliminary data.</text>
</comment>
<evidence type="ECO:0000313" key="5">
    <source>
        <dbReference type="Proteomes" id="UP001165122"/>
    </source>
</evidence>
<name>A0A9W7EBX5_9STRA</name>
<comment type="function">
    <text evidence="2">Hydrolysis of 6-phosphogluconolactone to 6-phosphogluconate.</text>
</comment>
<dbReference type="PANTHER" id="PTHR11054">
    <property type="entry name" value="6-PHOSPHOGLUCONOLACTONASE"/>
    <property type="match status" value="1"/>
</dbReference>
<dbReference type="InterPro" id="IPR039104">
    <property type="entry name" value="6PGL"/>
</dbReference>
<dbReference type="EMBL" id="BRXW01000734">
    <property type="protein sequence ID" value="GMH75724.1"/>
    <property type="molecule type" value="Genomic_DNA"/>
</dbReference>
<evidence type="ECO:0000259" key="3">
    <source>
        <dbReference type="Pfam" id="PF01182"/>
    </source>
</evidence>
<sequence>MTIVLVHQGKPQLSTTLCDTIVKSAQKSLSARGVFTLALSGGSIPKMLSTDNMIAAFARHSIEPSFENWHVFLADERIVPSTSPDSNMLSLQTDGFLSPPSSIPPPTSYPIINSSDNTPSEVSSAYQNILTSILTQSYGKFDTIVCGMGEDGHTCSLFPNHELVRNQSDNFVDFIIDSPKQPPERITLTFKVLNEARSVIFAAAGGGKSDVLQKVFKKGEGSEEKEPSEEEPMRLLCEKDDSEFPCAMVSPSEGELLWLVDVAAAEKIC</sequence>
<comment type="pathway">
    <text evidence="2">Carbohydrate degradation; pentose phosphate pathway; D-ribulose 5-phosphate from D-glucose 6-phosphate (oxidative stage): step 2/3.</text>
</comment>
<dbReference type="AlphaFoldDB" id="A0A9W7EBX5"/>
<dbReference type="InterPro" id="IPR006148">
    <property type="entry name" value="Glc/Gal-6P_isomerase"/>
</dbReference>
<comment type="catalytic activity">
    <reaction evidence="2">
        <text>6-phospho-D-glucono-1,5-lactone + H2O = 6-phospho-D-gluconate + H(+)</text>
        <dbReference type="Rhea" id="RHEA:12556"/>
        <dbReference type="ChEBI" id="CHEBI:15377"/>
        <dbReference type="ChEBI" id="CHEBI:15378"/>
        <dbReference type="ChEBI" id="CHEBI:57955"/>
        <dbReference type="ChEBI" id="CHEBI:58759"/>
        <dbReference type="EC" id="3.1.1.31"/>
    </reaction>
</comment>
<evidence type="ECO:0000256" key="2">
    <source>
        <dbReference type="RuleBase" id="RU365095"/>
    </source>
</evidence>
<dbReference type="GO" id="GO:0006098">
    <property type="term" value="P:pentose-phosphate shunt"/>
    <property type="evidence" value="ECO:0007669"/>
    <property type="project" value="InterPro"/>
</dbReference>
<dbReference type="NCBIfam" id="TIGR01198">
    <property type="entry name" value="pgl"/>
    <property type="match status" value="1"/>
</dbReference>
<dbReference type="OrthoDB" id="432544at2759"/>
<dbReference type="InterPro" id="IPR037171">
    <property type="entry name" value="NagB/RpiA_transferase-like"/>
</dbReference>
<comment type="similarity">
    <text evidence="1 2">Belongs to the glucosamine/galactosamine-6-phosphate isomerase family. 6-phosphogluconolactonase subfamily.</text>
</comment>
<evidence type="ECO:0000256" key="1">
    <source>
        <dbReference type="ARBA" id="ARBA00010662"/>
    </source>
</evidence>
<protein>
    <recommendedName>
        <fullName evidence="2">6-phosphogluconolactonase</fullName>
        <shortName evidence="2">6PGL</shortName>
        <ecNumber evidence="2">3.1.1.31</ecNumber>
    </recommendedName>
</protein>
<dbReference type="SUPFAM" id="SSF100950">
    <property type="entry name" value="NagB/RpiA/CoA transferase-like"/>
    <property type="match status" value="1"/>
</dbReference>
<dbReference type="Proteomes" id="UP001165122">
    <property type="component" value="Unassembled WGS sequence"/>
</dbReference>
<organism evidence="4 5">
    <name type="scientific">Triparma laevis f. longispina</name>
    <dbReference type="NCBI Taxonomy" id="1714387"/>
    <lineage>
        <taxon>Eukaryota</taxon>
        <taxon>Sar</taxon>
        <taxon>Stramenopiles</taxon>
        <taxon>Ochrophyta</taxon>
        <taxon>Bolidophyceae</taxon>
        <taxon>Parmales</taxon>
        <taxon>Triparmaceae</taxon>
        <taxon>Triparma</taxon>
    </lineage>
</organism>
<dbReference type="GO" id="GO:0005975">
    <property type="term" value="P:carbohydrate metabolic process"/>
    <property type="evidence" value="ECO:0007669"/>
    <property type="project" value="UniProtKB-UniRule"/>
</dbReference>
<dbReference type="PANTHER" id="PTHR11054:SF22">
    <property type="entry name" value="6-PHOSPHOGLUCONOLACTONASE 3, CHLOROPLASTIC"/>
    <property type="match status" value="1"/>
</dbReference>
<dbReference type="InterPro" id="IPR005900">
    <property type="entry name" value="6-phosphogluconolactonase_DevB"/>
</dbReference>
<dbReference type="CDD" id="cd01400">
    <property type="entry name" value="6PGL"/>
    <property type="match status" value="1"/>
</dbReference>
<feature type="domain" description="Glucosamine/galactosamine-6-phosphate isomerase" evidence="3">
    <location>
        <begin position="11"/>
        <end position="258"/>
    </location>
</feature>
<dbReference type="Pfam" id="PF01182">
    <property type="entry name" value="Glucosamine_iso"/>
    <property type="match status" value="1"/>
</dbReference>
<gene>
    <name evidence="4" type="ORF">TrLO_g558</name>
</gene>
<dbReference type="EC" id="3.1.1.31" evidence="2"/>
<keyword evidence="5" id="KW-1185">Reference proteome</keyword>
<dbReference type="Gene3D" id="3.40.50.1360">
    <property type="match status" value="1"/>
</dbReference>
<reference evidence="5" key="1">
    <citation type="journal article" date="2023" name="Commun. Biol.">
        <title>Genome analysis of Parmales, the sister group of diatoms, reveals the evolutionary specialization of diatoms from phago-mixotrophs to photoautotrophs.</title>
        <authorList>
            <person name="Ban H."/>
            <person name="Sato S."/>
            <person name="Yoshikawa S."/>
            <person name="Yamada K."/>
            <person name="Nakamura Y."/>
            <person name="Ichinomiya M."/>
            <person name="Sato N."/>
            <person name="Blanc-Mathieu R."/>
            <person name="Endo H."/>
            <person name="Kuwata A."/>
            <person name="Ogata H."/>
        </authorList>
    </citation>
    <scope>NUCLEOTIDE SEQUENCE [LARGE SCALE GENOMIC DNA]</scope>
    <source>
        <strain evidence="5">NIES 3700</strain>
    </source>
</reference>
<keyword evidence="2" id="KW-0378">Hydrolase</keyword>